<dbReference type="InterPro" id="IPR021134">
    <property type="entry name" value="Bestrophin-like"/>
</dbReference>
<comment type="function">
    <text evidence="6">Forms chloride channels.</text>
</comment>
<comment type="similarity">
    <text evidence="5 6">Belongs to the anion channel-forming bestrophin (TC 1.A.46) family. Calcium-sensitive chloride channel subfamily.</text>
</comment>
<keyword evidence="2 6" id="KW-0812">Transmembrane</keyword>
<dbReference type="GO" id="GO:0005254">
    <property type="term" value="F:chloride channel activity"/>
    <property type="evidence" value="ECO:0007669"/>
    <property type="project" value="UniProtKB-KW"/>
</dbReference>
<dbReference type="Proteomes" id="UP000887566">
    <property type="component" value="Unplaced"/>
</dbReference>
<proteinExistence type="inferred from homology"/>
<evidence type="ECO:0000313" key="8">
    <source>
        <dbReference type="WBParaSite" id="PSAMB.scaffold10433size4089.g33296.t1"/>
    </source>
</evidence>
<dbReference type="Pfam" id="PF01062">
    <property type="entry name" value="Bestrophin"/>
    <property type="match status" value="1"/>
</dbReference>
<dbReference type="PANTHER" id="PTHR10736:SF0">
    <property type="entry name" value="BESTROPHIN HOMOLOG"/>
    <property type="match status" value="1"/>
</dbReference>
<organism evidence="7 8">
    <name type="scientific">Plectus sambesii</name>
    <dbReference type="NCBI Taxonomy" id="2011161"/>
    <lineage>
        <taxon>Eukaryota</taxon>
        <taxon>Metazoa</taxon>
        <taxon>Ecdysozoa</taxon>
        <taxon>Nematoda</taxon>
        <taxon>Chromadorea</taxon>
        <taxon>Plectida</taxon>
        <taxon>Plectina</taxon>
        <taxon>Plectoidea</taxon>
        <taxon>Plectidae</taxon>
        <taxon>Plectus</taxon>
    </lineage>
</organism>
<keyword evidence="6" id="KW-0406">Ion transport</keyword>
<evidence type="ECO:0000313" key="7">
    <source>
        <dbReference type="Proteomes" id="UP000887566"/>
    </source>
</evidence>
<dbReference type="WBParaSite" id="PSAMB.scaffold10433size4089.g33296.t1">
    <property type="protein sequence ID" value="PSAMB.scaffold10433size4089.g33296.t1"/>
    <property type="gene ID" value="PSAMB.scaffold10433size4089.g33296"/>
</dbReference>
<dbReference type="GO" id="GO:0034707">
    <property type="term" value="C:chloride channel complex"/>
    <property type="evidence" value="ECO:0007669"/>
    <property type="project" value="UniProtKB-KW"/>
</dbReference>
<accession>A0A914UIN0</accession>
<keyword evidence="6" id="KW-0868">Chloride</keyword>
<dbReference type="PANTHER" id="PTHR10736">
    <property type="entry name" value="BESTROPHIN"/>
    <property type="match status" value="1"/>
</dbReference>
<comment type="subcellular location">
    <subcellularLocation>
        <location evidence="6">Cell membrane</location>
        <topology evidence="6">Multi-pass membrane protein</topology>
    </subcellularLocation>
    <subcellularLocation>
        <location evidence="1">Membrane</location>
    </subcellularLocation>
</comment>
<keyword evidence="6" id="KW-0813">Transport</keyword>
<name>A0A914UIN0_9BILA</name>
<keyword evidence="4 6" id="KW-0472">Membrane</keyword>
<dbReference type="GO" id="GO:0005886">
    <property type="term" value="C:plasma membrane"/>
    <property type="evidence" value="ECO:0007669"/>
    <property type="project" value="UniProtKB-SubCell"/>
</dbReference>
<evidence type="ECO:0000256" key="4">
    <source>
        <dbReference type="ARBA" id="ARBA00023136"/>
    </source>
</evidence>
<keyword evidence="6" id="KW-1003">Cell membrane</keyword>
<keyword evidence="7" id="KW-1185">Reference proteome</keyword>
<evidence type="ECO:0000256" key="1">
    <source>
        <dbReference type="ARBA" id="ARBA00004370"/>
    </source>
</evidence>
<evidence type="ECO:0000256" key="2">
    <source>
        <dbReference type="ARBA" id="ARBA00022692"/>
    </source>
</evidence>
<feature type="transmembrane region" description="Helical" evidence="6">
    <location>
        <begin position="81"/>
        <end position="99"/>
    </location>
</feature>
<protein>
    <recommendedName>
        <fullName evidence="6">Bestrophin homolog</fullName>
    </recommendedName>
</protein>
<evidence type="ECO:0000256" key="3">
    <source>
        <dbReference type="ARBA" id="ARBA00022989"/>
    </source>
</evidence>
<reference evidence="8" key="1">
    <citation type="submission" date="2022-11" db="UniProtKB">
        <authorList>
            <consortium name="WormBaseParasite"/>
        </authorList>
    </citation>
    <scope>IDENTIFICATION</scope>
</reference>
<evidence type="ECO:0000256" key="6">
    <source>
        <dbReference type="RuleBase" id="RU363126"/>
    </source>
</evidence>
<evidence type="ECO:0000256" key="5">
    <source>
        <dbReference type="ARBA" id="ARBA00034769"/>
    </source>
</evidence>
<dbReference type="InterPro" id="IPR000615">
    <property type="entry name" value="Bestrophin"/>
</dbReference>
<keyword evidence="6" id="KW-0869">Chloride channel</keyword>
<keyword evidence="6" id="KW-0407">Ion channel</keyword>
<sequence length="180" mass="20573">MALIRQVKDDGPILKDLLDKIESFRASVRKLSLYDWVPIPLVYTQVVFLVVRCYFLAALIGRQYIEPSGDRKKALDFRGPIDFYFPILTVVEFIFYVGWMKVAEALLNPFGNDDDDFEVNYMIDRNLQVGLTIVDDAIAKIPPIVKDKFWGQTAPELLYTEETASRPDYPLVGSATEIDV</sequence>
<feature type="transmembrane region" description="Helical" evidence="6">
    <location>
        <begin position="41"/>
        <end position="60"/>
    </location>
</feature>
<keyword evidence="3 6" id="KW-1133">Transmembrane helix</keyword>
<dbReference type="AlphaFoldDB" id="A0A914UIN0"/>